<evidence type="ECO:0000256" key="1">
    <source>
        <dbReference type="SAM" id="MobiDB-lite"/>
    </source>
</evidence>
<protein>
    <submittedName>
        <fullName evidence="3">NAD-dependent epimerase/dehydratase family protein</fullName>
    </submittedName>
</protein>
<evidence type="ECO:0000259" key="2">
    <source>
        <dbReference type="Pfam" id="PF01370"/>
    </source>
</evidence>
<accession>A0ABW2THB3</accession>
<keyword evidence="4" id="KW-1185">Reference proteome</keyword>
<reference evidence="4" key="1">
    <citation type="journal article" date="2019" name="Int. J. Syst. Evol. Microbiol.">
        <title>The Global Catalogue of Microorganisms (GCM) 10K type strain sequencing project: providing services to taxonomists for standard genome sequencing and annotation.</title>
        <authorList>
            <consortium name="The Broad Institute Genomics Platform"/>
            <consortium name="The Broad Institute Genome Sequencing Center for Infectious Disease"/>
            <person name="Wu L."/>
            <person name="Ma J."/>
        </authorList>
    </citation>
    <scope>NUCLEOTIDE SEQUENCE [LARGE SCALE GENOMIC DNA]</scope>
    <source>
        <strain evidence="4">JCM 17695</strain>
    </source>
</reference>
<evidence type="ECO:0000313" key="3">
    <source>
        <dbReference type="EMBL" id="MFC7612608.1"/>
    </source>
</evidence>
<dbReference type="InterPro" id="IPR036291">
    <property type="entry name" value="NAD(P)-bd_dom_sf"/>
</dbReference>
<dbReference type="PANTHER" id="PTHR43245:SF13">
    <property type="entry name" value="UDP-D-APIOSE_UDP-D-XYLOSE SYNTHASE 2"/>
    <property type="match status" value="1"/>
</dbReference>
<dbReference type="Gene3D" id="3.40.50.720">
    <property type="entry name" value="NAD(P)-binding Rossmann-like Domain"/>
    <property type="match status" value="1"/>
</dbReference>
<organism evidence="3 4">
    <name type="scientific">Actinokineospora soli</name>
    <dbReference type="NCBI Taxonomy" id="1048753"/>
    <lineage>
        <taxon>Bacteria</taxon>
        <taxon>Bacillati</taxon>
        <taxon>Actinomycetota</taxon>
        <taxon>Actinomycetes</taxon>
        <taxon>Pseudonocardiales</taxon>
        <taxon>Pseudonocardiaceae</taxon>
        <taxon>Actinokineospora</taxon>
    </lineage>
</organism>
<gene>
    <name evidence="3" type="ORF">ACFQV2_02015</name>
</gene>
<feature type="domain" description="NAD-dependent epimerase/dehydratase" evidence="2">
    <location>
        <begin position="3"/>
        <end position="219"/>
    </location>
</feature>
<dbReference type="Proteomes" id="UP001596512">
    <property type="component" value="Unassembled WGS sequence"/>
</dbReference>
<comment type="caution">
    <text evidence="3">The sequence shown here is derived from an EMBL/GenBank/DDBJ whole genome shotgun (WGS) entry which is preliminary data.</text>
</comment>
<dbReference type="SUPFAM" id="SSF51735">
    <property type="entry name" value="NAD(P)-binding Rossmann-fold domains"/>
    <property type="match status" value="1"/>
</dbReference>
<dbReference type="InterPro" id="IPR001509">
    <property type="entry name" value="Epimerase_deHydtase"/>
</dbReference>
<feature type="compositionally biased region" description="Low complexity" evidence="1">
    <location>
        <begin position="339"/>
        <end position="348"/>
    </location>
</feature>
<dbReference type="CDD" id="cd08946">
    <property type="entry name" value="SDR_e"/>
    <property type="match status" value="1"/>
</dbReference>
<proteinExistence type="predicted"/>
<feature type="region of interest" description="Disordered" evidence="1">
    <location>
        <begin position="305"/>
        <end position="358"/>
    </location>
</feature>
<dbReference type="InterPro" id="IPR050177">
    <property type="entry name" value="Lipid_A_modif_metabolic_enz"/>
</dbReference>
<sequence>MRVAVLGGSGFVGSAVSAALAGAGFAVRVVARDPGDPPHEVVRADLTEPGAVAAAVAGADVVVSLVLHSGSGSWRVDPAQAAVAERVNVGIARAAAATGLPVVVAGSTSQVGPGAGERIDGREVDGPDNDYDRQKLAAERYALAAGGCCLRLPTVYGPGPLDRGVVSAMVRRALAGEPLTVWGAGDMVRDLVFVTDVAAAFVAAVRDPGALAGRHWLVGSGVGVSVRELFSRVALAVAARTGGRPVPVRSVPPPEHAGPMDLRGLVADPVAFTAVTGWRARVPLTDGIAAVVASTEDSRGTLTCPHRGLPGTAASPKLCRWKRGNSPSAAHGRSRRRSTATTAGCSSRPSRRTRSPRR</sequence>
<feature type="compositionally biased region" description="Basic residues" evidence="1">
    <location>
        <begin position="349"/>
        <end position="358"/>
    </location>
</feature>
<dbReference type="Pfam" id="PF01370">
    <property type="entry name" value="Epimerase"/>
    <property type="match status" value="1"/>
</dbReference>
<evidence type="ECO:0000313" key="4">
    <source>
        <dbReference type="Proteomes" id="UP001596512"/>
    </source>
</evidence>
<dbReference type="EMBL" id="JBHTEY010000004">
    <property type="protein sequence ID" value="MFC7612608.1"/>
    <property type="molecule type" value="Genomic_DNA"/>
</dbReference>
<dbReference type="PANTHER" id="PTHR43245">
    <property type="entry name" value="BIFUNCTIONAL POLYMYXIN RESISTANCE PROTEIN ARNA"/>
    <property type="match status" value="1"/>
</dbReference>
<name>A0ABW2THB3_9PSEU</name>